<protein>
    <submittedName>
        <fullName evidence="1">Superfamily I DNA/RNA helicase</fullName>
    </submittedName>
</protein>
<organism evidence="1 2">
    <name type="scientific">Flavobacterium nitrogenifigens</name>
    <dbReference type="NCBI Taxonomy" id="1617283"/>
    <lineage>
        <taxon>Bacteria</taxon>
        <taxon>Pseudomonadati</taxon>
        <taxon>Bacteroidota</taxon>
        <taxon>Flavobacteriia</taxon>
        <taxon>Flavobacteriales</taxon>
        <taxon>Flavobacteriaceae</taxon>
        <taxon>Flavobacterium</taxon>
    </lineage>
</organism>
<keyword evidence="1" id="KW-0378">Hydrolase</keyword>
<evidence type="ECO:0000313" key="1">
    <source>
        <dbReference type="EMBL" id="MBB4802116.1"/>
    </source>
</evidence>
<accession>A0A7W7IX06</accession>
<comment type="caution">
    <text evidence="1">The sequence shown here is derived from an EMBL/GenBank/DDBJ whole genome shotgun (WGS) entry which is preliminary data.</text>
</comment>
<dbReference type="RefSeq" id="WP_184161337.1">
    <property type="nucleotide sequence ID" value="NZ_JACHLD010000003.1"/>
</dbReference>
<dbReference type="EMBL" id="JACHLD010000003">
    <property type="protein sequence ID" value="MBB4802116.1"/>
    <property type="molecule type" value="Genomic_DNA"/>
</dbReference>
<evidence type="ECO:0000313" key="2">
    <source>
        <dbReference type="Proteomes" id="UP000561681"/>
    </source>
</evidence>
<name>A0A7W7IX06_9FLAO</name>
<sequence length="348" mass="40651">MDKKVVFAVAGSGKTKLIIDSLDTVKNSYIITYTVSNHKNLQDRVVRKFGYLPENIKLYTYFAFIYSFCYKPFCHDIVNTKGINYTTQPSQFFKKETRGHYIDKGDRLFSSRIAKYLIDFEIIDDVVERLNKYADNIFIDEIQDFASNDFNFILHLAKVDVQLLYVGDFHQHTFDTSRDGSTRKNLHADYRLYQKEFEKGSIIVDTSTLLKSWRCSKTICDYISKHLKIDIESNRTDTGIIKYLTDPAEIQDVFKDNSIIKLFFKMHYNYECYSKNWGDCKGEDHYSDVCVVLNDTTFKKYLAGDLHNLAPSTKNKLYVAITRTKNNLYFISEKLLKKNEEVSHAASR</sequence>
<dbReference type="Gene3D" id="3.40.50.300">
    <property type="entry name" value="P-loop containing nucleotide triphosphate hydrolases"/>
    <property type="match status" value="1"/>
</dbReference>
<reference evidence="1 2" key="1">
    <citation type="submission" date="2020-08" db="EMBL/GenBank/DDBJ databases">
        <title>Functional genomics of gut bacteria from endangered species of beetles.</title>
        <authorList>
            <person name="Carlos-Shanley C."/>
        </authorList>
    </citation>
    <scope>NUCLEOTIDE SEQUENCE [LARGE SCALE GENOMIC DNA]</scope>
    <source>
        <strain evidence="1 2">S00142</strain>
    </source>
</reference>
<dbReference type="SUPFAM" id="SSF52540">
    <property type="entry name" value="P-loop containing nucleoside triphosphate hydrolases"/>
    <property type="match status" value="1"/>
</dbReference>
<dbReference type="GO" id="GO:0004386">
    <property type="term" value="F:helicase activity"/>
    <property type="evidence" value="ECO:0007669"/>
    <property type="project" value="UniProtKB-KW"/>
</dbReference>
<keyword evidence="2" id="KW-1185">Reference proteome</keyword>
<gene>
    <name evidence="1" type="ORF">HNP37_002189</name>
</gene>
<dbReference type="Proteomes" id="UP000561681">
    <property type="component" value="Unassembled WGS sequence"/>
</dbReference>
<dbReference type="InterPro" id="IPR027417">
    <property type="entry name" value="P-loop_NTPase"/>
</dbReference>
<keyword evidence="1" id="KW-0347">Helicase</keyword>
<keyword evidence="1" id="KW-0067">ATP-binding</keyword>
<keyword evidence="1" id="KW-0547">Nucleotide-binding</keyword>
<proteinExistence type="predicted"/>
<dbReference type="AlphaFoldDB" id="A0A7W7IX06"/>